<reference evidence="2 3" key="1">
    <citation type="submission" date="2018-11" db="EMBL/GenBank/DDBJ databases">
        <title>Draft genome analysis of Rheinheimera mesophila isolated from an industrial waste site.</title>
        <authorList>
            <person name="Yu Q."/>
            <person name="Qi Y."/>
            <person name="Zhang H."/>
            <person name="Lu Y."/>
            <person name="Pu J."/>
        </authorList>
    </citation>
    <scope>NUCLEOTIDE SEQUENCE [LARGE SCALE GENOMIC DNA]</scope>
    <source>
        <strain evidence="2 3">IITR13</strain>
    </source>
</reference>
<dbReference type="OrthoDB" id="9808881at2"/>
<name>A0A3P3QIM4_9GAMM</name>
<evidence type="ECO:0000259" key="1">
    <source>
        <dbReference type="PROSITE" id="PS50828"/>
    </source>
</evidence>
<dbReference type="SUPFAM" id="SSF160443">
    <property type="entry name" value="SMR domain-like"/>
    <property type="match status" value="1"/>
</dbReference>
<dbReference type="PANTHER" id="PTHR35562">
    <property type="entry name" value="DNA ENDONUCLEASE SMRA-RELATED"/>
    <property type="match status" value="1"/>
</dbReference>
<dbReference type="RefSeq" id="WP_046518661.1">
    <property type="nucleotide sequence ID" value="NZ_LAVS01000003.1"/>
</dbReference>
<dbReference type="Gene3D" id="3.30.1370.110">
    <property type="match status" value="1"/>
</dbReference>
<proteinExistence type="predicted"/>
<dbReference type="InterPro" id="IPR036063">
    <property type="entry name" value="Smr_dom_sf"/>
</dbReference>
<comment type="caution">
    <text evidence="2">The sequence shown here is derived from an EMBL/GenBank/DDBJ whole genome shotgun (WGS) entry which is preliminary data.</text>
</comment>
<keyword evidence="2" id="KW-0540">Nuclease</keyword>
<keyword evidence="2" id="KW-0378">Hydrolase</keyword>
<protein>
    <submittedName>
        <fullName evidence="2">DNA endonuclease SmrA</fullName>
    </submittedName>
</protein>
<accession>A0A3P3QIM4</accession>
<keyword evidence="2" id="KW-0255">Endonuclease</keyword>
<dbReference type="Proteomes" id="UP000276260">
    <property type="component" value="Unassembled WGS sequence"/>
</dbReference>
<gene>
    <name evidence="2" type="primary">smrA</name>
    <name evidence="2" type="ORF">EIK76_08940</name>
</gene>
<evidence type="ECO:0000313" key="2">
    <source>
        <dbReference type="EMBL" id="RRJ21002.1"/>
    </source>
</evidence>
<dbReference type="Pfam" id="PF01713">
    <property type="entry name" value="Smr"/>
    <property type="match status" value="1"/>
</dbReference>
<dbReference type="GO" id="GO:0004520">
    <property type="term" value="F:DNA endonuclease activity"/>
    <property type="evidence" value="ECO:0007669"/>
    <property type="project" value="TreeGrafter"/>
</dbReference>
<dbReference type="SMART" id="SM00463">
    <property type="entry name" value="SMR"/>
    <property type="match status" value="1"/>
</dbReference>
<dbReference type="PROSITE" id="PS50828">
    <property type="entry name" value="SMR"/>
    <property type="match status" value="1"/>
</dbReference>
<dbReference type="PANTHER" id="PTHR35562:SF2">
    <property type="entry name" value="DNA ENDONUCLEASE SMRA-RELATED"/>
    <property type="match status" value="1"/>
</dbReference>
<dbReference type="InterPro" id="IPR047688">
    <property type="entry name" value="Endonuc_SmrA"/>
</dbReference>
<dbReference type="EMBL" id="RRCF01000002">
    <property type="protein sequence ID" value="RRJ21002.1"/>
    <property type="molecule type" value="Genomic_DNA"/>
</dbReference>
<evidence type="ECO:0000313" key="3">
    <source>
        <dbReference type="Proteomes" id="UP000276260"/>
    </source>
</evidence>
<feature type="domain" description="Smr" evidence="1">
    <location>
        <begin position="95"/>
        <end position="176"/>
    </location>
</feature>
<keyword evidence="3" id="KW-1185">Reference proteome</keyword>
<organism evidence="2 3">
    <name type="scientific">Rheinheimera mesophila</name>
    <dbReference type="NCBI Taxonomy" id="1547515"/>
    <lineage>
        <taxon>Bacteria</taxon>
        <taxon>Pseudomonadati</taxon>
        <taxon>Pseudomonadota</taxon>
        <taxon>Gammaproteobacteria</taxon>
        <taxon>Chromatiales</taxon>
        <taxon>Chromatiaceae</taxon>
        <taxon>Rheinheimera</taxon>
    </lineage>
</organism>
<sequence>MHDEELDLFLQEMAGVKRFTADAVADPNGEHSPSLAQQARRKAAEQDMEYDPNYLSMEYVDLVAPDEVMAYKKDGVQDGVYKNLRLGKYQMDATLNLLGKTLVEARAALFSFIAECHQRGIRTLLIHHGMGRDSKPHPAILKSYCFKWLPQIPEVLACHTALKPHGGYAATYVLLQKNAEQKRENRERHQKK</sequence>
<dbReference type="InterPro" id="IPR002625">
    <property type="entry name" value="Smr_dom"/>
</dbReference>
<dbReference type="NCBIfam" id="NF033154">
    <property type="entry name" value="endonuc_SmrA"/>
    <property type="match status" value="1"/>
</dbReference>
<dbReference type="AlphaFoldDB" id="A0A3P3QIM4"/>